<dbReference type="GO" id="GO:0003700">
    <property type="term" value="F:DNA-binding transcription factor activity"/>
    <property type="evidence" value="ECO:0007669"/>
    <property type="project" value="TreeGrafter"/>
</dbReference>
<accession>A0AAP5AK59</accession>
<dbReference type="Gene3D" id="1.10.357.10">
    <property type="entry name" value="Tetracycline Repressor, domain 2"/>
    <property type="match status" value="1"/>
</dbReference>
<dbReference type="Pfam" id="PF00440">
    <property type="entry name" value="TetR_N"/>
    <property type="match status" value="1"/>
</dbReference>
<dbReference type="PANTHER" id="PTHR30055:SF148">
    <property type="entry name" value="TETR-FAMILY TRANSCRIPTIONAL REGULATOR"/>
    <property type="match status" value="1"/>
</dbReference>
<feature type="DNA-binding region" description="H-T-H motif" evidence="2">
    <location>
        <begin position="29"/>
        <end position="48"/>
    </location>
</feature>
<reference evidence="4" key="1">
    <citation type="submission" date="2023-07" db="EMBL/GenBank/DDBJ databases">
        <title>Functional and genomic diversity of the sorghum phyllosphere microbiome.</title>
        <authorList>
            <person name="Shade A."/>
        </authorList>
    </citation>
    <scope>NUCLEOTIDE SEQUENCE</scope>
    <source>
        <strain evidence="4">SORGH_AS_0457</strain>
    </source>
</reference>
<dbReference type="InterPro" id="IPR050109">
    <property type="entry name" value="HTH-type_TetR-like_transc_reg"/>
</dbReference>
<dbReference type="Pfam" id="PF17937">
    <property type="entry name" value="TetR_C_28"/>
    <property type="match status" value="1"/>
</dbReference>
<sequence>MARPRSIDPNQLLDAAERVVARHGVPGLTLEAVAAEAGISKASVLYDHGSKTALVQAVLVRALQRDRAQNQAAVDAVPAHDSPVIKGRLAAAAQPLPDAFRPVALSLVAAMAGDSSLRGPFQQHQREVIEAVETTSQQPRGAMLAYLALEGLKLLEALDYHRWPVQQREQLLRDIAWLVEQVPPD</sequence>
<feature type="domain" description="HTH tetR-type" evidence="3">
    <location>
        <begin position="6"/>
        <end position="66"/>
    </location>
</feature>
<dbReference type="InterPro" id="IPR001647">
    <property type="entry name" value="HTH_TetR"/>
</dbReference>
<dbReference type="SUPFAM" id="SSF46689">
    <property type="entry name" value="Homeodomain-like"/>
    <property type="match status" value="1"/>
</dbReference>
<dbReference type="RefSeq" id="WP_093534195.1">
    <property type="nucleotide sequence ID" value="NZ_CP118898.1"/>
</dbReference>
<evidence type="ECO:0000256" key="1">
    <source>
        <dbReference type="ARBA" id="ARBA00023125"/>
    </source>
</evidence>
<dbReference type="GO" id="GO:0000976">
    <property type="term" value="F:transcription cis-regulatory region binding"/>
    <property type="evidence" value="ECO:0007669"/>
    <property type="project" value="TreeGrafter"/>
</dbReference>
<protein>
    <submittedName>
        <fullName evidence="4">AcrR family transcriptional regulator</fullName>
    </submittedName>
</protein>
<dbReference type="EMBL" id="JAUTAS010000001">
    <property type="protein sequence ID" value="MDQ1108975.1"/>
    <property type="molecule type" value="Genomic_DNA"/>
</dbReference>
<evidence type="ECO:0000313" key="5">
    <source>
        <dbReference type="Proteomes" id="UP001226084"/>
    </source>
</evidence>
<dbReference type="InterPro" id="IPR009057">
    <property type="entry name" value="Homeodomain-like_sf"/>
</dbReference>
<dbReference type="AlphaFoldDB" id="A0AAP5AK59"/>
<gene>
    <name evidence="4" type="ORF">QE424_002134</name>
</gene>
<evidence type="ECO:0000313" key="4">
    <source>
        <dbReference type="EMBL" id="MDQ1108975.1"/>
    </source>
</evidence>
<comment type="caution">
    <text evidence="4">The sequence shown here is derived from an EMBL/GenBank/DDBJ whole genome shotgun (WGS) entry which is preliminary data.</text>
</comment>
<dbReference type="PROSITE" id="PS50977">
    <property type="entry name" value="HTH_TETR_2"/>
    <property type="match status" value="1"/>
</dbReference>
<evidence type="ECO:0000259" key="3">
    <source>
        <dbReference type="PROSITE" id="PS50977"/>
    </source>
</evidence>
<proteinExistence type="predicted"/>
<organism evidence="4 5">
    <name type="scientific">Stenotrophomonas rhizophila</name>
    <dbReference type="NCBI Taxonomy" id="216778"/>
    <lineage>
        <taxon>Bacteria</taxon>
        <taxon>Pseudomonadati</taxon>
        <taxon>Pseudomonadota</taxon>
        <taxon>Gammaproteobacteria</taxon>
        <taxon>Lysobacterales</taxon>
        <taxon>Lysobacteraceae</taxon>
        <taxon>Stenotrophomonas</taxon>
    </lineage>
</organism>
<evidence type="ECO:0000256" key="2">
    <source>
        <dbReference type="PROSITE-ProRule" id="PRU00335"/>
    </source>
</evidence>
<dbReference type="Proteomes" id="UP001226084">
    <property type="component" value="Unassembled WGS sequence"/>
</dbReference>
<keyword evidence="1 2" id="KW-0238">DNA-binding</keyword>
<name>A0AAP5AK59_9GAMM</name>
<dbReference type="PRINTS" id="PR00455">
    <property type="entry name" value="HTHTETR"/>
</dbReference>
<dbReference type="PANTHER" id="PTHR30055">
    <property type="entry name" value="HTH-TYPE TRANSCRIPTIONAL REGULATOR RUTR"/>
    <property type="match status" value="1"/>
</dbReference>
<dbReference type="InterPro" id="IPR041479">
    <property type="entry name" value="TetR_CgmR_C"/>
</dbReference>